<dbReference type="EMBL" id="DVHM01000041">
    <property type="protein sequence ID" value="HIR70127.1"/>
    <property type="molecule type" value="Genomic_DNA"/>
</dbReference>
<reference evidence="3" key="2">
    <citation type="journal article" date="2021" name="PeerJ">
        <title>Extensive microbial diversity within the chicken gut microbiome revealed by metagenomics and culture.</title>
        <authorList>
            <person name="Gilroy R."/>
            <person name="Ravi A."/>
            <person name="Getino M."/>
            <person name="Pursley I."/>
            <person name="Horton D.L."/>
            <person name="Alikhan N.F."/>
            <person name="Baker D."/>
            <person name="Gharbi K."/>
            <person name="Hall N."/>
            <person name="Watson M."/>
            <person name="Adriaenssens E.M."/>
            <person name="Foster-Nyarko E."/>
            <person name="Jarju S."/>
            <person name="Secka A."/>
            <person name="Antonio M."/>
            <person name="Oren A."/>
            <person name="Chaudhuri R.R."/>
            <person name="La Ragione R."/>
            <person name="Hildebrand F."/>
            <person name="Pallen M.J."/>
        </authorList>
    </citation>
    <scope>NUCLEOTIDE SEQUENCE</scope>
    <source>
        <strain evidence="3">ChiSjej5B23-6657</strain>
    </source>
</reference>
<protein>
    <recommendedName>
        <fullName evidence="5">Cell division protein FtsL</fullName>
    </recommendedName>
</protein>
<evidence type="ECO:0000256" key="2">
    <source>
        <dbReference type="SAM" id="Phobius"/>
    </source>
</evidence>
<evidence type="ECO:0000256" key="1">
    <source>
        <dbReference type="SAM" id="Coils"/>
    </source>
</evidence>
<evidence type="ECO:0000313" key="3">
    <source>
        <dbReference type="EMBL" id="HIR70127.1"/>
    </source>
</evidence>
<evidence type="ECO:0008006" key="5">
    <source>
        <dbReference type="Google" id="ProtNLM"/>
    </source>
</evidence>
<gene>
    <name evidence="3" type="ORF">IAA55_02470</name>
</gene>
<sequence length="156" mass="18155">MREVKTYYIQDGNTVRYTTAEPLPDRQTREREKRQEALRQRRIRERKRAAAMRRHRLHTFYLTMAVVAVCALFVGYVQLQTDNTTRMEHVAQLEDEISSLKAENSAAQSRIDTATNLNAIKAAAVNELGMGYASSDQIVYYDMDRTDYMSQYHEIP</sequence>
<comment type="caution">
    <text evidence="3">The sequence shown here is derived from an EMBL/GenBank/DDBJ whole genome shotgun (WGS) entry which is preliminary data.</text>
</comment>
<reference evidence="3" key="1">
    <citation type="submission" date="2020-10" db="EMBL/GenBank/DDBJ databases">
        <authorList>
            <person name="Gilroy R."/>
        </authorList>
    </citation>
    <scope>NUCLEOTIDE SEQUENCE</scope>
    <source>
        <strain evidence="3">ChiSjej5B23-6657</strain>
    </source>
</reference>
<organism evidence="3 4">
    <name type="scientific">Candidatus Pullilachnospira gallistercoris</name>
    <dbReference type="NCBI Taxonomy" id="2840911"/>
    <lineage>
        <taxon>Bacteria</taxon>
        <taxon>Bacillati</taxon>
        <taxon>Bacillota</taxon>
        <taxon>Clostridia</taxon>
        <taxon>Lachnospirales</taxon>
        <taxon>Lachnospiraceae</taxon>
        <taxon>Lachnospiraceae incertae sedis</taxon>
        <taxon>Candidatus Pullilachnospira</taxon>
    </lineage>
</organism>
<proteinExistence type="predicted"/>
<keyword evidence="2" id="KW-0812">Transmembrane</keyword>
<dbReference type="AlphaFoldDB" id="A0A9D1JA70"/>
<name>A0A9D1JA70_9FIRM</name>
<accession>A0A9D1JA70</accession>
<keyword evidence="2" id="KW-1133">Transmembrane helix</keyword>
<keyword evidence="2" id="KW-0472">Membrane</keyword>
<feature type="transmembrane region" description="Helical" evidence="2">
    <location>
        <begin position="57"/>
        <end position="77"/>
    </location>
</feature>
<evidence type="ECO:0000313" key="4">
    <source>
        <dbReference type="Proteomes" id="UP000823912"/>
    </source>
</evidence>
<dbReference type="Proteomes" id="UP000823912">
    <property type="component" value="Unassembled WGS sequence"/>
</dbReference>
<feature type="coiled-coil region" evidence="1">
    <location>
        <begin position="90"/>
        <end position="117"/>
    </location>
</feature>
<keyword evidence="1" id="KW-0175">Coiled coil</keyword>